<dbReference type="EMBL" id="QTSX02005236">
    <property type="protein sequence ID" value="KAJ9060190.1"/>
    <property type="molecule type" value="Genomic_DNA"/>
</dbReference>
<organism evidence="1 2">
    <name type="scientific">Entomophthora muscae</name>
    <dbReference type="NCBI Taxonomy" id="34485"/>
    <lineage>
        <taxon>Eukaryota</taxon>
        <taxon>Fungi</taxon>
        <taxon>Fungi incertae sedis</taxon>
        <taxon>Zoopagomycota</taxon>
        <taxon>Entomophthoromycotina</taxon>
        <taxon>Entomophthoromycetes</taxon>
        <taxon>Entomophthorales</taxon>
        <taxon>Entomophthoraceae</taxon>
        <taxon>Entomophthora</taxon>
    </lineage>
</organism>
<comment type="caution">
    <text evidence="1">The sequence shown here is derived from an EMBL/GenBank/DDBJ whole genome shotgun (WGS) entry which is preliminary data.</text>
</comment>
<gene>
    <name evidence="1" type="ORF">DSO57_1033536</name>
</gene>
<name>A0ACC2SCZ1_9FUNG</name>
<dbReference type="Proteomes" id="UP001165960">
    <property type="component" value="Unassembled WGS sequence"/>
</dbReference>
<sequence length="208" mass="23036">MEGSQQQSTTAPVVCHSCGYPCGSNNRVSATQVPIQEGDGRGEFDSDAALTQPFQGAQAARVQSINPWIPKLTQKPTKVTTTKTVINKEVEFTLYVLNVVYRQELVPPAMLEKVKPVLDTSYEPYVSDGNQEEDKEPEIYRNTERQLVLKKVAAFYTKVPMPCKPVTNQDPISTTPANFMAHNDIVALKSCVLKLGSIKILLTIRKLP</sequence>
<protein>
    <submittedName>
        <fullName evidence="1">Uncharacterized protein</fullName>
    </submittedName>
</protein>
<proteinExistence type="predicted"/>
<evidence type="ECO:0000313" key="1">
    <source>
        <dbReference type="EMBL" id="KAJ9060190.1"/>
    </source>
</evidence>
<reference evidence="1" key="1">
    <citation type="submission" date="2022-04" db="EMBL/GenBank/DDBJ databases">
        <title>Genome of the entomopathogenic fungus Entomophthora muscae.</title>
        <authorList>
            <person name="Elya C."/>
            <person name="Lovett B.R."/>
            <person name="Lee E."/>
            <person name="Macias A.M."/>
            <person name="Hajek A.E."/>
            <person name="De Bivort B.L."/>
            <person name="Kasson M.T."/>
            <person name="De Fine Licht H.H."/>
            <person name="Stajich J.E."/>
        </authorList>
    </citation>
    <scope>NUCLEOTIDE SEQUENCE</scope>
    <source>
        <strain evidence="1">Berkeley</strain>
    </source>
</reference>
<evidence type="ECO:0000313" key="2">
    <source>
        <dbReference type="Proteomes" id="UP001165960"/>
    </source>
</evidence>
<accession>A0ACC2SCZ1</accession>
<keyword evidence="2" id="KW-1185">Reference proteome</keyword>